<dbReference type="AlphaFoldDB" id="A0A2V1E692"/>
<dbReference type="InterPro" id="IPR013785">
    <property type="entry name" value="Aldolase_TIM"/>
</dbReference>
<keyword evidence="3" id="KW-1185">Reference proteome</keyword>
<dbReference type="InterPro" id="IPR001155">
    <property type="entry name" value="OxRdtase_FMN_N"/>
</dbReference>
<dbReference type="Pfam" id="PF00724">
    <property type="entry name" value="Oxidored_FMN"/>
    <property type="match status" value="1"/>
</dbReference>
<protein>
    <submittedName>
        <fullName evidence="2">FMN-linked oxidoreductase</fullName>
    </submittedName>
</protein>
<dbReference type="GO" id="GO:0010181">
    <property type="term" value="F:FMN binding"/>
    <property type="evidence" value="ECO:0007669"/>
    <property type="project" value="InterPro"/>
</dbReference>
<proteinExistence type="predicted"/>
<dbReference type="PANTHER" id="PTHR22893">
    <property type="entry name" value="NADH OXIDOREDUCTASE-RELATED"/>
    <property type="match status" value="1"/>
</dbReference>
<organism evidence="2 3">
    <name type="scientific">Periconia macrospinosa</name>
    <dbReference type="NCBI Taxonomy" id="97972"/>
    <lineage>
        <taxon>Eukaryota</taxon>
        <taxon>Fungi</taxon>
        <taxon>Dikarya</taxon>
        <taxon>Ascomycota</taxon>
        <taxon>Pezizomycotina</taxon>
        <taxon>Dothideomycetes</taxon>
        <taxon>Pleosporomycetidae</taxon>
        <taxon>Pleosporales</taxon>
        <taxon>Massarineae</taxon>
        <taxon>Periconiaceae</taxon>
        <taxon>Periconia</taxon>
    </lineage>
</organism>
<dbReference type="Gene3D" id="3.20.20.70">
    <property type="entry name" value="Aldolase class I"/>
    <property type="match status" value="1"/>
</dbReference>
<evidence type="ECO:0000313" key="2">
    <source>
        <dbReference type="EMBL" id="PVI06067.1"/>
    </source>
</evidence>
<dbReference type="STRING" id="97972.A0A2V1E692"/>
<dbReference type="OrthoDB" id="276546at2759"/>
<dbReference type="SUPFAM" id="SSF51395">
    <property type="entry name" value="FMN-linked oxidoreductases"/>
    <property type="match status" value="1"/>
</dbReference>
<dbReference type="CDD" id="cd02933">
    <property type="entry name" value="OYE_like_FMN"/>
    <property type="match status" value="1"/>
</dbReference>
<name>A0A2V1E692_9PLEO</name>
<dbReference type="GO" id="GO:0003959">
    <property type="term" value="F:NADPH dehydrogenase activity"/>
    <property type="evidence" value="ECO:0007669"/>
    <property type="project" value="TreeGrafter"/>
</dbReference>
<evidence type="ECO:0000259" key="1">
    <source>
        <dbReference type="Pfam" id="PF00724"/>
    </source>
</evidence>
<dbReference type="PANTHER" id="PTHR22893:SF91">
    <property type="entry name" value="NADPH DEHYDROGENASE 2-RELATED"/>
    <property type="match status" value="1"/>
</dbReference>
<feature type="domain" description="NADH:flavin oxidoreductase/NADH oxidase N-terminal" evidence="1">
    <location>
        <begin position="6"/>
        <end position="333"/>
    </location>
</feature>
<evidence type="ECO:0000313" key="3">
    <source>
        <dbReference type="Proteomes" id="UP000244855"/>
    </source>
</evidence>
<dbReference type="EMBL" id="KZ805310">
    <property type="protein sequence ID" value="PVI06067.1"/>
    <property type="molecule type" value="Genomic_DNA"/>
</dbReference>
<accession>A0A2V1E692</accession>
<gene>
    <name evidence="2" type="ORF">DM02DRAFT_610037</name>
</gene>
<sequence>MSVSRLFQPLKVGNLQLKQRIAMAPLTRFRADDDHVPIIPLVEDYYTQRASVPGTLLLTEATLTSHQAGGYANVPGIYSQAHIDAWKKITDSIHKKGSYIYLQLWQLGRVADPDQAKKEGITIKSSSAVPFEGHAVPKEMTKDDIKIVIGEYVQGAKNAIAAGFDGVEVHGANGYLMDQFIQDVVNQRTDEYGGSIENRSRFAIEVTKAVVEAVGADRVGIRLSPFSDYQGMHMKDPVPQFSDLISKVAELKLAYIHLVSSRISGNADKEGAEELDPLLKLFDGPILVAGGFKADSAKRLVDEEHPDKDLVVVFGRYFLSTPDLVYRVKNGIPFNDYDRDTFYAAKSEKGYIDYPFSEEFLSEAKL</sequence>
<dbReference type="FunFam" id="3.20.20.70:FF:000138">
    <property type="entry name" value="NADPH dehydrogenase 1"/>
    <property type="match status" value="1"/>
</dbReference>
<dbReference type="InterPro" id="IPR045247">
    <property type="entry name" value="Oye-like"/>
</dbReference>
<dbReference type="Proteomes" id="UP000244855">
    <property type="component" value="Unassembled WGS sequence"/>
</dbReference>
<reference evidence="2 3" key="1">
    <citation type="journal article" date="2018" name="Sci. Rep.">
        <title>Comparative genomics provides insights into the lifestyle and reveals functional heterogeneity of dark septate endophytic fungi.</title>
        <authorList>
            <person name="Knapp D.G."/>
            <person name="Nemeth J.B."/>
            <person name="Barry K."/>
            <person name="Hainaut M."/>
            <person name="Henrissat B."/>
            <person name="Johnson J."/>
            <person name="Kuo A."/>
            <person name="Lim J.H.P."/>
            <person name="Lipzen A."/>
            <person name="Nolan M."/>
            <person name="Ohm R.A."/>
            <person name="Tamas L."/>
            <person name="Grigoriev I.V."/>
            <person name="Spatafora J.W."/>
            <person name="Nagy L.G."/>
            <person name="Kovacs G.M."/>
        </authorList>
    </citation>
    <scope>NUCLEOTIDE SEQUENCE [LARGE SCALE GENOMIC DNA]</scope>
    <source>
        <strain evidence="2 3">DSE2036</strain>
    </source>
</reference>